<dbReference type="InterPro" id="IPR021109">
    <property type="entry name" value="Peptidase_aspartic_dom_sf"/>
</dbReference>
<protein>
    <submittedName>
        <fullName evidence="1">OLC1v1030048C1</fullName>
    </submittedName>
</protein>
<dbReference type="EMBL" id="OX459119">
    <property type="protein sequence ID" value="CAI9094326.1"/>
    <property type="molecule type" value="Genomic_DNA"/>
</dbReference>
<dbReference type="SUPFAM" id="SSF50630">
    <property type="entry name" value="Acid proteases"/>
    <property type="match status" value="1"/>
</dbReference>
<keyword evidence="2" id="KW-1185">Reference proteome</keyword>
<reference evidence="1" key="1">
    <citation type="submission" date="2023-03" db="EMBL/GenBank/DDBJ databases">
        <authorList>
            <person name="Julca I."/>
        </authorList>
    </citation>
    <scope>NUCLEOTIDE SEQUENCE</scope>
</reference>
<proteinExistence type="predicted"/>
<sequence>MPPNRFAAIAAEEQVTNLRTEFEEFVAKSSANVKLVEENVTMMRGELAQINATMTQSIKANEDMMKMMFTMFEKKFVALEARFSDGELNPELLEESASCKGKNHLPHSICSCYGGKLGKIEENCSITKPNYTQKSVIDVKEVGEELGIGRSYNAGGKVAVQNDKKGGYVCKMEHINLIIVDNDVDLDKVHWLGEELGGGCKEMEISSVPLHTISCWEECWALEVEEAQPRKLIIIIGYINGEMVRILVDTGAVRSFIDNQLAIKLGLDRKVCQIELSRGGRRFMLQGHSLEAEDEIQEIMRNVVPLKRPRMEAHFSFFDKRMKWFDPNPPFTKNVEISAVSGDGSDEIPRIAVEKGSYFGRQSILENRGRPPKRLINTN</sequence>
<dbReference type="Gene3D" id="2.40.70.10">
    <property type="entry name" value="Acid Proteases"/>
    <property type="match status" value="1"/>
</dbReference>
<gene>
    <name evidence="1" type="ORF">OLC1_LOCUS5516</name>
</gene>
<evidence type="ECO:0000313" key="2">
    <source>
        <dbReference type="Proteomes" id="UP001161247"/>
    </source>
</evidence>
<evidence type="ECO:0000313" key="1">
    <source>
        <dbReference type="EMBL" id="CAI9094326.1"/>
    </source>
</evidence>
<dbReference type="Pfam" id="PF13650">
    <property type="entry name" value="Asp_protease_2"/>
    <property type="match status" value="1"/>
</dbReference>
<name>A0AAV1CG65_OLDCO</name>
<accession>A0AAV1CG65</accession>
<dbReference type="AlphaFoldDB" id="A0AAV1CG65"/>
<organism evidence="1 2">
    <name type="scientific">Oldenlandia corymbosa var. corymbosa</name>
    <dbReference type="NCBI Taxonomy" id="529605"/>
    <lineage>
        <taxon>Eukaryota</taxon>
        <taxon>Viridiplantae</taxon>
        <taxon>Streptophyta</taxon>
        <taxon>Embryophyta</taxon>
        <taxon>Tracheophyta</taxon>
        <taxon>Spermatophyta</taxon>
        <taxon>Magnoliopsida</taxon>
        <taxon>eudicotyledons</taxon>
        <taxon>Gunneridae</taxon>
        <taxon>Pentapetalae</taxon>
        <taxon>asterids</taxon>
        <taxon>lamiids</taxon>
        <taxon>Gentianales</taxon>
        <taxon>Rubiaceae</taxon>
        <taxon>Rubioideae</taxon>
        <taxon>Spermacoceae</taxon>
        <taxon>Hedyotis-Oldenlandia complex</taxon>
        <taxon>Oldenlandia</taxon>
    </lineage>
</organism>
<dbReference type="Proteomes" id="UP001161247">
    <property type="component" value="Chromosome 2"/>
</dbReference>